<name>A0A5B9Y599_9MOLU</name>
<protein>
    <submittedName>
        <fullName evidence="2">Uncharacterized protein</fullName>
    </submittedName>
</protein>
<sequence length="168" mass="19555">MNKVNIDKKIFWTQLAVVALFVILITIHMVYDLSNNTFNANVRALNAGHAVGSSDYQTFVEEVINQTIKTWLVQYIVSVIIVFMFGFYIYLALNKVQVGYLFIVIWLFVWFGFAIANPILNKRITAFDVIEFIMFAVILISMFFIANDIYNAKRYKRMADVKTQIRKI</sequence>
<dbReference type="KEGG" id="schi:SCHIN_v1c10810"/>
<feature type="transmembrane region" description="Helical" evidence="1">
    <location>
        <begin position="132"/>
        <end position="150"/>
    </location>
</feature>
<keyword evidence="1" id="KW-1133">Transmembrane helix</keyword>
<organism evidence="2 3">
    <name type="scientific">Spiroplasma chinense</name>
    <dbReference type="NCBI Taxonomy" id="216932"/>
    <lineage>
        <taxon>Bacteria</taxon>
        <taxon>Bacillati</taxon>
        <taxon>Mycoplasmatota</taxon>
        <taxon>Mollicutes</taxon>
        <taxon>Entomoplasmatales</taxon>
        <taxon>Spiroplasmataceae</taxon>
        <taxon>Spiroplasma</taxon>
    </lineage>
</organism>
<keyword evidence="1" id="KW-0812">Transmembrane</keyword>
<dbReference type="EMBL" id="CP043026">
    <property type="protein sequence ID" value="QEH62274.1"/>
    <property type="molecule type" value="Genomic_DNA"/>
</dbReference>
<feature type="transmembrane region" description="Helical" evidence="1">
    <location>
        <begin position="100"/>
        <end position="120"/>
    </location>
</feature>
<feature type="transmembrane region" description="Helical" evidence="1">
    <location>
        <begin position="12"/>
        <end position="31"/>
    </location>
</feature>
<dbReference type="AlphaFoldDB" id="A0A5B9Y599"/>
<keyword evidence="1" id="KW-0472">Membrane</keyword>
<gene>
    <name evidence="2" type="ORF">SCHIN_v1c10810</name>
</gene>
<accession>A0A5B9Y599</accession>
<evidence type="ECO:0000313" key="2">
    <source>
        <dbReference type="EMBL" id="QEH62274.1"/>
    </source>
</evidence>
<feature type="transmembrane region" description="Helical" evidence="1">
    <location>
        <begin position="72"/>
        <end position="93"/>
    </location>
</feature>
<reference evidence="2 3" key="1">
    <citation type="submission" date="2019-08" db="EMBL/GenBank/DDBJ databases">
        <title>Complete genome sequence of Spiroplasma chinense CCH (DSM 19755).</title>
        <authorList>
            <person name="Shen H.-Y."/>
            <person name="Lin Y.-C."/>
            <person name="Chou L."/>
            <person name="Kuo C.-H."/>
        </authorList>
    </citation>
    <scope>NUCLEOTIDE SEQUENCE [LARGE SCALE GENOMIC DNA]</scope>
    <source>
        <strain evidence="2 3">CCH</strain>
    </source>
</reference>
<dbReference type="RefSeq" id="WP_166508637.1">
    <property type="nucleotide sequence ID" value="NZ_CP043026.1"/>
</dbReference>
<evidence type="ECO:0000256" key="1">
    <source>
        <dbReference type="SAM" id="Phobius"/>
    </source>
</evidence>
<proteinExistence type="predicted"/>
<keyword evidence="3" id="KW-1185">Reference proteome</keyword>
<evidence type="ECO:0000313" key="3">
    <source>
        <dbReference type="Proteomes" id="UP000323144"/>
    </source>
</evidence>
<dbReference type="Proteomes" id="UP000323144">
    <property type="component" value="Chromosome"/>
</dbReference>